<protein>
    <submittedName>
        <fullName evidence="5">Winged helix-turn-helix transcriptional regulator</fullName>
    </submittedName>
</protein>
<dbReference type="Pfam" id="PF01638">
    <property type="entry name" value="HxlR"/>
    <property type="match status" value="1"/>
</dbReference>
<name>A0ABV5W0W3_9BACL</name>
<dbReference type="Gene3D" id="1.10.10.10">
    <property type="entry name" value="Winged helix-like DNA-binding domain superfamily/Winged helix DNA-binding domain"/>
    <property type="match status" value="1"/>
</dbReference>
<proteinExistence type="predicted"/>
<dbReference type="SUPFAM" id="SSF46785">
    <property type="entry name" value="Winged helix' DNA-binding domain"/>
    <property type="match status" value="1"/>
</dbReference>
<dbReference type="PROSITE" id="PS51118">
    <property type="entry name" value="HTH_HXLR"/>
    <property type="match status" value="1"/>
</dbReference>
<dbReference type="CDD" id="cd00090">
    <property type="entry name" value="HTH_ARSR"/>
    <property type="match status" value="1"/>
</dbReference>
<dbReference type="Proteomes" id="UP001589619">
    <property type="component" value="Unassembled WGS sequence"/>
</dbReference>
<keyword evidence="3" id="KW-0804">Transcription</keyword>
<keyword evidence="1" id="KW-0805">Transcription regulation</keyword>
<dbReference type="InterPro" id="IPR036388">
    <property type="entry name" value="WH-like_DNA-bd_sf"/>
</dbReference>
<sequence length="127" mass="14949">MFLDELRTDPAYNEEDIDCYIHVSATIQAIGGRWKMLILWHLEEGARRYNELRRLIPGVSQKMLTQQLKELEQDGLIERKVYPETPPRVEYVMTDYGKTLEPIFNCMYDWGVIHRKRSGQQSAAETD</sequence>
<accession>A0ABV5W0W3</accession>
<evidence type="ECO:0000256" key="3">
    <source>
        <dbReference type="ARBA" id="ARBA00023163"/>
    </source>
</evidence>
<keyword evidence="6" id="KW-1185">Reference proteome</keyword>
<keyword evidence="2" id="KW-0238">DNA-binding</keyword>
<dbReference type="InterPro" id="IPR036390">
    <property type="entry name" value="WH_DNA-bd_sf"/>
</dbReference>
<dbReference type="InterPro" id="IPR002577">
    <property type="entry name" value="HTH_HxlR"/>
</dbReference>
<dbReference type="RefSeq" id="WP_344914249.1">
    <property type="nucleotide sequence ID" value="NZ_BAAAYO010000013.1"/>
</dbReference>
<gene>
    <name evidence="5" type="ORF">ACFFNY_21505</name>
</gene>
<comment type="caution">
    <text evidence="5">The sequence shown here is derived from an EMBL/GenBank/DDBJ whole genome shotgun (WGS) entry which is preliminary data.</text>
</comment>
<evidence type="ECO:0000256" key="2">
    <source>
        <dbReference type="ARBA" id="ARBA00023125"/>
    </source>
</evidence>
<feature type="domain" description="HTH hxlR-type" evidence="4">
    <location>
        <begin position="19"/>
        <end position="119"/>
    </location>
</feature>
<organism evidence="5 6">
    <name type="scientific">Paenibacillus hodogayensis</name>
    <dbReference type="NCBI Taxonomy" id="279208"/>
    <lineage>
        <taxon>Bacteria</taxon>
        <taxon>Bacillati</taxon>
        <taxon>Bacillota</taxon>
        <taxon>Bacilli</taxon>
        <taxon>Bacillales</taxon>
        <taxon>Paenibacillaceae</taxon>
        <taxon>Paenibacillus</taxon>
    </lineage>
</organism>
<evidence type="ECO:0000256" key="1">
    <source>
        <dbReference type="ARBA" id="ARBA00023015"/>
    </source>
</evidence>
<evidence type="ECO:0000259" key="4">
    <source>
        <dbReference type="PROSITE" id="PS51118"/>
    </source>
</evidence>
<evidence type="ECO:0000313" key="6">
    <source>
        <dbReference type="Proteomes" id="UP001589619"/>
    </source>
</evidence>
<dbReference type="PANTHER" id="PTHR33204:SF29">
    <property type="entry name" value="TRANSCRIPTIONAL REGULATOR"/>
    <property type="match status" value="1"/>
</dbReference>
<reference evidence="5 6" key="1">
    <citation type="submission" date="2024-09" db="EMBL/GenBank/DDBJ databases">
        <authorList>
            <person name="Sun Q."/>
            <person name="Mori K."/>
        </authorList>
    </citation>
    <scope>NUCLEOTIDE SEQUENCE [LARGE SCALE GENOMIC DNA]</scope>
    <source>
        <strain evidence="5 6">JCM 12520</strain>
    </source>
</reference>
<dbReference type="InterPro" id="IPR011991">
    <property type="entry name" value="ArsR-like_HTH"/>
</dbReference>
<dbReference type="EMBL" id="JBHMAG010000014">
    <property type="protein sequence ID" value="MFB9754153.1"/>
    <property type="molecule type" value="Genomic_DNA"/>
</dbReference>
<dbReference type="PANTHER" id="PTHR33204">
    <property type="entry name" value="TRANSCRIPTIONAL REGULATOR, MARR FAMILY"/>
    <property type="match status" value="1"/>
</dbReference>
<evidence type="ECO:0000313" key="5">
    <source>
        <dbReference type="EMBL" id="MFB9754153.1"/>
    </source>
</evidence>